<feature type="transmembrane region" description="Helical" evidence="1">
    <location>
        <begin position="40"/>
        <end position="62"/>
    </location>
</feature>
<keyword evidence="1" id="KW-1133">Transmembrane helix</keyword>
<dbReference type="EMBL" id="RCOS01000132">
    <property type="protein sequence ID" value="RSN72966.1"/>
    <property type="molecule type" value="Genomic_DNA"/>
</dbReference>
<evidence type="ECO:0000256" key="1">
    <source>
        <dbReference type="SAM" id="Phobius"/>
    </source>
</evidence>
<dbReference type="RefSeq" id="WP_125672158.1">
    <property type="nucleotide sequence ID" value="NZ_RCOS01000132.1"/>
</dbReference>
<dbReference type="Proteomes" id="UP000277582">
    <property type="component" value="Unassembled WGS sequence"/>
</dbReference>
<evidence type="ECO:0000313" key="2">
    <source>
        <dbReference type="EMBL" id="RSN72966.1"/>
    </source>
</evidence>
<evidence type="ECO:0000313" key="3">
    <source>
        <dbReference type="Proteomes" id="UP000277582"/>
    </source>
</evidence>
<keyword evidence="3" id="KW-1185">Reference proteome</keyword>
<reference evidence="2 3" key="1">
    <citation type="submission" date="2018-10" db="EMBL/GenBank/DDBJ databases">
        <title>Co-occurring genomic capacity for anaerobic methane metabolism and dissimilatory sulfite reduction discovered in the Korarchaeota.</title>
        <authorList>
            <person name="Mckay L.J."/>
            <person name="Dlakic M."/>
            <person name="Fields M.W."/>
            <person name="Delmont T.O."/>
            <person name="Eren A.M."/>
            <person name="Jay Z.J."/>
            <person name="Klingelsmith K.B."/>
            <person name="Rusch D.B."/>
            <person name="Inskeep W.P."/>
        </authorList>
    </citation>
    <scope>NUCLEOTIDE SEQUENCE [LARGE SCALE GENOMIC DNA]</scope>
    <source>
        <strain evidence="2 3">MDKW</strain>
    </source>
</reference>
<sequence length="79" mass="8700">MKDEADDVLNILFLCGIACVIGGFALFCISGYAFMTEGRITELIFMLEGIEFFIIGVLVLVIHSVVKWIEKVVSNGGNR</sequence>
<comment type="caution">
    <text evidence="2">The sequence shown here is derived from an EMBL/GenBank/DDBJ whole genome shotgun (WGS) entry which is preliminary data.</text>
</comment>
<dbReference type="AlphaFoldDB" id="A0A429GGT1"/>
<accession>A0A429GGT1</accession>
<keyword evidence="1" id="KW-0472">Membrane</keyword>
<organism evidence="2 3">
    <name type="scientific">Candidatus Methanodesulfokora washburnensis</name>
    <dbReference type="NCBI Taxonomy" id="2478471"/>
    <lineage>
        <taxon>Archaea</taxon>
        <taxon>Thermoproteota</taxon>
        <taxon>Candidatus Korarchaeia</taxon>
        <taxon>Candidatus Korarchaeia incertae sedis</taxon>
        <taxon>Candidatus Methanodesulfokora</taxon>
    </lineage>
</organism>
<gene>
    <name evidence="2" type="ORF">D6D85_11790</name>
</gene>
<proteinExistence type="predicted"/>
<keyword evidence="1" id="KW-0812">Transmembrane</keyword>
<protein>
    <submittedName>
        <fullName evidence="2">Uncharacterized protein</fullName>
    </submittedName>
</protein>
<name>A0A429GGT1_9CREN</name>
<feature type="transmembrane region" description="Helical" evidence="1">
    <location>
        <begin position="12"/>
        <end position="34"/>
    </location>
</feature>